<proteinExistence type="predicted"/>
<keyword evidence="2" id="KW-1185">Reference proteome</keyword>
<protein>
    <submittedName>
        <fullName evidence="1">Uncharacterized protein</fullName>
    </submittedName>
</protein>
<accession>A0ACB9ELS2</accession>
<comment type="caution">
    <text evidence="1">The sequence shown here is derived from an EMBL/GenBank/DDBJ whole genome shotgun (WGS) entry which is preliminary data.</text>
</comment>
<evidence type="ECO:0000313" key="2">
    <source>
        <dbReference type="Proteomes" id="UP001055879"/>
    </source>
</evidence>
<reference evidence="1 2" key="2">
    <citation type="journal article" date="2022" name="Mol. Ecol. Resour.">
        <title>The genomes of chicory, endive, great burdock and yacon provide insights into Asteraceae paleo-polyploidization history and plant inulin production.</title>
        <authorList>
            <person name="Fan W."/>
            <person name="Wang S."/>
            <person name="Wang H."/>
            <person name="Wang A."/>
            <person name="Jiang F."/>
            <person name="Liu H."/>
            <person name="Zhao H."/>
            <person name="Xu D."/>
            <person name="Zhang Y."/>
        </authorList>
    </citation>
    <scope>NUCLEOTIDE SEQUENCE [LARGE SCALE GENOMIC DNA]</scope>
    <source>
        <strain evidence="2">cv. Niubang</strain>
    </source>
</reference>
<gene>
    <name evidence="1" type="ORF">L6452_07640</name>
</gene>
<evidence type="ECO:0000313" key="1">
    <source>
        <dbReference type="EMBL" id="KAI3759661.1"/>
    </source>
</evidence>
<dbReference type="EMBL" id="CM042048">
    <property type="protein sequence ID" value="KAI3759661.1"/>
    <property type="molecule type" value="Genomic_DNA"/>
</dbReference>
<reference evidence="2" key="1">
    <citation type="journal article" date="2022" name="Mol. Ecol. Resour.">
        <title>The genomes of chicory, endive, great burdock and yacon provide insights into Asteraceae palaeo-polyploidization history and plant inulin production.</title>
        <authorList>
            <person name="Fan W."/>
            <person name="Wang S."/>
            <person name="Wang H."/>
            <person name="Wang A."/>
            <person name="Jiang F."/>
            <person name="Liu H."/>
            <person name="Zhao H."/>
            <person name="Xu D."/>
            <person name="Zhang Y."/>
        </authorList>
    </citation>
    <scope>NUCLEOTIDE SEQUENCE [LARGE SCALE GENOMIC DNA]</scope>
    <source>
        <strain evidence="2">cv. Niubang</strain>
    </source>
</reference>
<dbReference type="Proteomes" id="UP001055879">
    <property type="component" value="Linkage Group LG02"/>
</dbReference>
<sequence length="354" mass="40607">MISLHIDHMNTSKVLLWFTCTFLRTKKLETKEIQTKMGSEAPFQLPIVDFSELYKQDSDNLIWDSAKIKALQALQEYGCFEATFAQISPDLQESVFNELEHLFDLPLETKKRNTSDRDFHGYIGEIPFMPLYESMGIDAPYIPEKVDKFTSLMWPQGNPKFSKSIQTYSKKLWELDEMVKMMVFEGLDLEKYLDQHLEATNYHLKVMKYRAADPSESTMGLDSHADTSILTILHQNGIQGLEIRTKCGDWVTVNVSPNSFVVMVGESFNVLSNGRLHAPFHRVVMNSSKTRFSVGLFSLPKIGCIVKPPKEMVDDEHPLLFKPFDYGEFMEYFCMSGVKKDTYGLKNYCGVSNS</sequence>
<organism evidence="1 2">
    <name type="scientific">Arctium lappa</name>
    <name type="common">Greater burdock</name>
    <name type="synonym">Lappa major</name>
    <dbReference type="NCBI Taxonomy" id="4217"/>
    <lineage>
        <taxon>Eukaryota</taxon>
        <taxon>Viridiplantae</taxon>
        <taxon>Streptophyta</taxon>
        <taxon>Embryophyta</taxon>
        <taxon>Tracheophyta</taxon>
        <taxon>Spermatophyta</taxon>
        <taxon>Magnoliopsida</taxon>
        <taxon>eudicotyledons</taxon>
        <taxon>Gunneridae</taxon>
        <taxon>Pentapetalae</taxon>
        <taxon>asterids</taxon>
        <taxon>campanulids</taxon>
        <taxon>Asterales</taxon>
        <taxon>Asteraceae</taxon>
        <taxon>Carduoideae</taxon>
        <taxon>Cardueae</taxon>
        <taxon>Arctiinae</taxon>
        <taxon>Arctium</taxon>
    </lineage>
</organism>
<name>A0ACB9ELS2_ARCLA</name>